<proteinExistence type="predicted"/>
<dbReference type="RefSeq" id="WP_125128192.1">
    <property type="nucleotide sequence ID" value="NZ_RHJS01000002.1"/>
</dbReference>
<accession>A0A3R8L2X8</accession>
<name>A0A3R8L2X8_9FIRM</name>
<organism evidence="1 2">
    <name type="scientific">Schaedlerella arabinosiphila</name>
    <dbReference type="NCBI Taxonomy" id="2044587"/>
    <lineage>
        <taxon>Bacteria</taxon>
        <taxon>Bacillati</taxon>
        <taxon>Bacillota</taxon>
        <taxon>Clostridia</taxon>
        <taxon>Lachnospirales</taxon>
        <taxon>Lachnospiraceae</taxon>
        <taxon>Schaedlerella</taxon>
    </lineage>
</organism>
<sequence length="140" mass="15995">MADEQMKQEIREAMGAGARALASLRAAQEKLESARKWGIADLLGGGFVIDMFKHSRMNEAAEYMETAKRDLQRFQKELGDVQLPLELRMEVSTFLSFADFFFDGLVADYLVQTRIKEAREQVEEAIGYVERLMADLKHMV</sequence>
<protein>
    <submittedName>
        <fullName evidence="1">Uncharacterized protein</fullName>
    </submittedName>
</protein>
<evidence type="ECO:0000313" key="1">
    <source>
        <dbReference type="EMBL" id="RRK35390.1"/>
    </source>
</evidence>
<evidence type="ECO:0000313" key="2">
    <source>
        <dbReference type="Proteomes" id="UP000274920"/>
    </source>
</evidence>
<reference evidence="1" key="1">
    <citation type="submission" date="2018-10" db="EMBL/GenBank/DDBJ databases">
        <title>Schaedlerella arabinophila gen. nov. sp. nov., isolated from the mouse intestinal tract and comparative analysis with the genome of the closely related altered Schaedler flora strain ASF502.</title>
        <authorList>
            <person name="Miyake S."/>
            <person name="Soh M."/>
            <person name="Seedorf H."/>
        </authorList>
    </citation>
    <scope>NUCLEOTIDE SEQUENCE [LARGE SCALE GENOMIC DNA]</scope>
    <source>
        <strain evidence="1">DSM 106076</strain>
    </source>
</reference>
<dbReference type="Proteomes" id="UP000274920">
    <property type="component" value="Unassembled WGS sequence"/>
</dbReference>
<comment type="caution">
    <text evidence="1">The sequence shown here is derived from an EMBL/GenBank/DDBJ whole genome shotgun (WGS) entry which is preliminary data.</text>
</comment>
<dbReference type="EMBL" id="RHJS01000002">
    <property type="protein sequence ID" value="RRK35390.1"/>
    <property type="molecule type" value="Genomic_DNA"/>
</dbReference>
<dbReference type="AlphaFoldDB" id="A0A3R8L2X8"/>
<gene>
    <name evidence="1" type="ORF">EBB54_16330</name>
</gene>
<keyword evidence="2" id="KW-1185">Reference proteome</keyword>